<evidence type="ECO:0000256" key="2">
    <source>
        <dbReference type="SAM" id="SignalP"/>
    </source>
</evidence>
<feature type="chain" id="PRO_5046375654" evidence="2">
    <location>
        <begin position="21"/>
        <end position="156"/>
    </location>
</feature>
<gene>
    <name evidence="3" type="ORF">GCM10023186_22760</name>
</gene>
<sequence length="156" mass="16738">MKLFHFLLAATLLASPLSLAAQHKHKKGTPPHGHKAPKETHAHKAHYGGHVRTAGPYHIEMVQQPTEVHVYLLAASNTPIVNARTSGSIMLQTADGTTTRVPLTPAGDHFTASLPASGVLRTAVVYLKSSGRSLSARYEKLDAGKSVARRNAQTRP</sequence>
<reference evidence="4" key="1">
    <citation type="journal article" date="2019" name="Int. J. Syst. Evol. Microbiol.">
        <title>The Global Catalogue of Microorganisms (GCM) 10K type strain sequencing project: providing services to taxonomists for standard genome sequencing and annotation.</title>
        <authorList>
            <consortium name="The Broad Institute Genomics Platform"/>
            <consortium name="The Broad Institute Genome Sequencing Center for Infectious Disease"/>
            <person name="Wu L."/>
            <person name="Ma J."/>
        </authorList>
    </citation>
    <scope>NUCLEOTIDE SEQUENCE [LARGE SCALE GENOMIC DNA]</scope>
    <source>
        <strain evidence="4">JCM 17924</strain>
    </source>
</reference>
<keyword evidence="2" id="KW-0732">Signal</keyword>
<evidence type="ECO:0000313" key="3">
    <source>
        <dbReference type="EMBL" id="GAA4382437.1"/>
    </source>
</evidence>
<dbReference type="Proteomes" id="UP001500454">
    <property type="component" value="Unassembled WGS sequence"/>
</dbReference>
<dbReference type="RefSeq" id="WP_345224271.1">
    <property type="nucleotide sequence ID" value="NZ_BAABHA010000006.1"/>
</dbReference>
<evidence type="ECO:0000256" key="1">
    <source>
        <dbReference type="SAM" id="MobiDB-lite"/>
    </source>
</evidence>
<organism evidence="3 4">
    <name type="scientific">Hymenobacter koreensis</name>
    <dbReference type="NCBI Taxonomy" id="1084523"/>
    <lineage>
        <taxon>Bacteria</taxon>
        <taxon>Pseudomonadati</taxon>
        <taxon>Bacteroidota</taxon>
        <taxon>Cytophagia</taxon>
        <taxon>Cytophagales</taxon>
        <taxon>Hymenobacteraceae</taxon>
        <taxon>Hymenobacter</taxon>
    </lineage>
</organism>
<name>A0ABP8IZZ1_9BACT</name>
<feature type="compositionally biased region" description="Basic residues" evidence="1">
    <location>
        <begin position="22"/>
        <end position="35"/>
    </location>
</feature>
<feature type="region of interest" description="Disordered" evidence="1">
    <location>
        <begin position="21"/>
        <end position="42"/>
    </location>
</feature>
<comment type="caution">
    <text evidence="3">The sequence shown here is derived from an EMBL/GenBank/DDBJ whole genome shotgun (WGS) entry which is preliminary data.</text>
</comment>
<accession>A0ABP8IZZ1</accession>
<protein>
    <submittedName>
        <fullName evidence="3">Uncharacterized protein</fullName>
    </submittedName>
</protein>
<feature type="signal peptide" evidence="2">
    <location>
        <begin position="1"/>
        <end position="20"/>
    </location>
</feature>
<dbReference type="EMBL" id="BAABHA010000006">
    <property type="protein sequence ID" value="GAA4382437.1"/>
    <property type="molecule type" value="Genomic_DNA"/>
</dbReference>
<keyword evidence="4" id="KW-1185">Reference proteome</keyword>
<evidence type="ECO:0000313" key="4">
    <source>
        <dbReference type="Proteomes" id="UP001500454"/>
    </source>
</evidence>
<proteinExistence type="predicted"/>